<name>A0A366DVT5_9NOCA</name>
<evidence type="ECO:0000256" key="5">
    <source>
        <dbReference type="ARBA" id="ARBA00022857"/>
    </source>
</evidence>
<proteinExistence type="inferred from homology"/>
<reference evidence="10 11" key="1">
    <citation type="submission" date="2018-06" db="EMBL/GenBank/DDBJ databases">
        <title>Genomic Encyclopedia of Type Strains, Phase IV (KMG-IV): sequencing the most valuable type-strain genomes for metagenomic binning, comparative biology and taxonomic classification.</title>
        <authorList>
            <person name="Goeker M."/>
        </authorList>
    </citation>
    <scope>NUCLEOTIDE SEQUENCE [LARGE SCALE GENOMIC DNA]</scope>
    <source>
        <strain evidence="10 11">DSM 44599</strain>
    </source>
</reference>
<evidence type="ECO:0000313" key="10">
    <source>
        <dbReference type="EMBL" id="RBO94210.1"/>
    </source>
</evidence>
<sequence>MSSVRTEVVIIGSGFSGLGMGIALREAGIEDFLLLEKAGEVGGTWRDNTYPGAACDVPTHLYSYSFAPRTTWTQLFSAQPEIQEYLKSVADEYGLRPRIRFGRHVVRAEWDEGRHRWHVATADGQEYDARYLVSAIGALHIPSIPDIEGLARFRGPAFHSARWDHDVDLTDKRVAVIGTGASAVQFVPEILGRVAALHLYQRTAPWVLPRRNLDLPPPVRRALRVVPGLRFALRNGIYWSAEAGAYAMTRRPGLLRAVEWAGRRHIRRQVSNPALWDALTPDYRAGCKRLLGSDTYYQAVDDPKTELVTARLERITESGIVTADGIEREVDAIIFGTGFHVLDSLTNLRVRGRDDEDLADRWTREGVQAHRGITVAGVPNAFFLLGPNTGLGHNSIVFMIEAQIHYTIQAIRLVRERGALALAPRCSAQDRYNAALQRDLAGSVWNTGGCRSWYLDEHGENRTLWPGFTWQYWLRTRRVDPAEYEFTGAPALPAVRRAVARENVPAQVFPATTVPNAERVTR</sequence>
<protein>
    <recommendedName>
        <fullName evidence="9">Baeyer-Villiger monooxygenase</fullName>
    </recommendedName>
</protein>
<evidence type="ECO:0000256" key="3">
    <source>
        <dbReference type="ARBA" id="ARBA00022630"/>
    </source>
</evidence>
<organism evidence="10 11">
    <name type="scientific">Nocardia puris</name>
    <dbReference type="NCBI Taxonomy" id="208602"/>
    <lineage>
        <taxon>Bacteria</taxon>
        <taxon>Bacillati</taxon>
        <taxon>Actinomycetota</taxon>
        <taxon>Actinomycetes</taxon>
        <taxon>Mycobacteriales</taxon>
        <taxon>Nocardiaceae</taxon>
        <taxon>Nocardia</taxon>
    </lineage>
</organism>
<dbReference type="GO" id="GO:0016709">
    <property type="term" value="F:oxidoreductase activity, acting on paired donors, with incorporation or reduction of molecular oxygen, NAD(P)H as one donor, and incorporation of one atom of oxygen"/>
    <property type="evidence" value="ECO:0007669"/>
    <property type="project" value="UniProtKB-ARBA"/>
</dbReference>
<dbReference type="SUPFAM" id="SSF51905">
    <property type="entry name" value="FAD/NAD(P)-binding domain"/>
    <property type="match status" value="2"/>
</dbReference>
<evidence type="ECO:0000256" key="2">
    <source>
        <dbReference type="ARBA" id="ARBA00010139"/>
    </source>
</evidence>
<evidence type="ECO:0000313" key="11">
    <source>
        <dbReference type="Proteomes" id="UP000252586"/>
    </source>
</evidence>
<evidence type="ECO:0000256" key="6">
    <source>
        <dbReference type="ARBA" id="ARBA00023002"/>
    </source>
</evidence>
<gene>
    <name evidence="10" type="ORF">DFR74_102633</name>
</gene>
<evidence type="ECO:0000256" key="1">
    <source>
        <dbReference type="ARBA" id="ARBA00001974"/>
    </source>
</evidence>
<dbReference type="Proteomes" id="UP000252586">
    <property type="component" value="Unassembled WGS sequence"/>
</dbReference>
<dbReference type="Gene3D" id="3.50.50.60">
    <property type="entry name" value="FAD/NAD(P)-binding domain"/>
    <property type="match status" value="3"/>
</dbReference>
<keyword evidence="5" id="KW-0521">NADP</keyword>
<dbReference type="PANTHER" id="PTHR42877:SF4">
    <property type="entry name" value="FAD_NAD(P)-BINDING DOMAIN-CONTAINING PROTEIN-RELATED"/>
    <property type="match status" value="1"/>
</dbReference>
<keyword evidence="4" id="KW-0274">FAD</keyword>
<dbReference type="FunFam" id="3.50.50.60:FF:000266">
    <property type="entry name" value="Baeyer-Villiger monooxygenase"/>
    <property type="match status" value="1"/>
</dbReference>
<evidence type="ECO:0000256" key="7">
    <source>
        <dbReference type="ARBA" id="ARBA00023033"/>
    </source>
</evidence>
<dbReference type="EMBL" id="QNRE01000002">
    <property type="protein sequence ID" value="RBO94210.1"/>
    <property type="molecule type" value="Genomic_DNA"/>
</dbReference>
<comment type="similarity">
    <text evidence="2">Belongs to the FAD-binding monooxygenase family.</text>
</comment>
<keyword evidence="3" id="KW-0285">Flavoprotein</keyword>
<dbReference type="AlphaFoldDB" id="A0A366DVT5"/>
<dbReference type="PANTHER" id="PTHR42877">
    <property type="entry name" value="L-ORNITHINE N(5)-MONOOXYGENASE-RELATED"/>
    <property type="match status" value="1"/>
</dbReference>
<dbReference type="InterPro" id="IPR051209">
    <property type="entry name" value="FAD-bind_Monooxygenase_sf"/>
</dbReference>
<evidence type="ECO:0000256" key="9">
    <source>
        <dbReference type="ARBA" id="ARBA00074115"/>
    </source>
</evidence>
<keyword evidence="6" id="KW-0560">Oxidoreductase</keyword>
<comment type="caution">
    <text evidence="10">The sequence shown here is derived from an EMBL/GenBank/DDBJ whole genome shotgun (WGS) entry which is preliminary data.</text>
</comment>
<keyword evidence="11" id="KW-1185">Reference proteome</keyword>
<dbReference type="InterPro" id="IPR036188">
    <property type="entry name" value="FAD/NAD-bd_sf"/>
</dbReference>
<keyword evidence="7" id="KW-0503">Monooxygenase</keyword>
<comment type="function">
    <text evidence="8">Catalyzes a Baeyer-Villiger oxidation reaction, i.e. the insertion of an oxygen atom into a carbon-carbon bond adjacent to a carbonyl, which converts ketones to esters or lactones using NADPH and/or NADH as an electron donor. Thus, can convert bicyclo[3.2.0]hept-2-en-6-one into the oxidative lactone products 2-oxabicyclo[3.3.0]oct-6-en-3-one and 3-oxabicyclo[3.3.0]oct-6-en-2-one. Is also able to catalyze the sulfoxidation of methyl phenyl sulfide (thioanisole).</text>
</comment>
<evidence type="ECO:0000256" key="4">
    <source>
        <dbReference type="ARBA" id="ARBA00022827"/>
    </source>
</evidence>
<accession>A0A366DVT5</accession>
<dbReference type="Pfam" id="PF13738">
    <property type="entry name" value="Pyr_redox_3"/>
    <property type="match status" value="1"/>
</dbReference>
<dbReference type="RefSeq" id="WP_067514554.1">
    <property type="nucleotide sequence ID" value="NZ_QNRE01000002.1"/>
</dbReference>
<comment type="cofactor">
    <cofactor evidence="1">
        <name>FAD</name>
        <dbReference type="ChEBI" id="CHEBI:57692"/>
    </cofactor>
</comment>
<evidence type="ECO:0000256" key="8">
    <source>
        <dbReference type="ARBA" id="ARBA00057341"/>
    </source>
</evidence>
<dbReference type="FunFam" id="3.50.50.60:FF:000214">
    <property type="entry name" value="PROBABLE MONOOXYGENASE"/>
    <property type="match status" value="1"/>
</dbReference>
<dbReference type="STRING" id="1210090.GCA_001613185_06944"/>